<dbReference type="Proteomes" id="UP000183832">
    <property type="component" value="Unassembled WGS sequence"/>
</dbReference>
<dbReference type="SMART" id="SM00697">
    <property type="entry name" value="DM8"/>
    <property type="match status" value="1"/>
</dbReference>
<organism evidence="1 2">
    <name type="scientific">Clunio marinus</name>
    <dbReference type="NCBI Taxonomy" id="568069"/>
    <lineage>
        <taxon>Eukaryota</taxon>
        <taxon>Metazoa</taxon>
        <taxon>Ecdysozoa</taxon>
        <taxon>Arthropoda</taxon>
        <taxon>Hexapoda</taxon>
        <taxon>Insecta</taxon>
        <taxon>Pterygota</taxon>
        <taxon>Neoptera</taxon>
        <taxon>Endopterygota</taxon>
        <taxon>Diptera</taxon>
        <taxon>Nematocera</taxon>
        <taxon>Chironomoidea</taxon>
        <taxon>Chironomidae</taxon>
        <taxon>Clunio</taxon>
    </lineage>
</organism>
<dbReference type="AlphaFoldDB" id="A0A1J1HHR0"/>
<keyword evidence="2" id="KW-1185">Reference proteome</keyword>
<reference evidence="1 2" key="1">
    <citation type="submission" date="2015-04" db="EMBL/GenBank/DDBJ databases">
        <authorList>
            <person name="Syromyatnikov M.Y."/>
            <person name="Popov V.N."/>
        </authorList>
    </citation>
    <scope>NUCLEOTIDE SEQUENCE [LARGE SCALE GENOMIC DNA]</scope>
</reference>
<dbReference type="InterPro" id="IPR010512">
    <property type="entry name" value="DUF1091"/>
</dbReference>
<accession>A0A1J1HHR0</accession>
<name>A0A1J1HHR0_9DIPT</name>
<evidence type="ECO:0000313" key="1">
    <source>
        <dbReference type="EMBL" id="CRK87427.1"/>
    </source>
</evidence>
<dbReference type="EMBL" id="CVRI01000004">
    <property type="protein sequence ID" value="CRK87427.1"/>
    <property type="molecule type" value="Genomic_DNA"/>
</dbReference>
<sequence length="179" mass="21063">MLIDKMDVTYNESFVIYEQLVEKTPDESTILNFNVTFVVPIEKLFMQFSLFIQKPNGAYESVIKTGAMNLCGFLKNQKGNKILRMIFNGDSVNRKFPKTCPIDPGLYFFHNFKLDEDLVPQVQIFREKFKIDIHFTTKIDGTLTEFIKLKINGEIKDRIKWQEEREKEMKKNKKMESGN</sequence>
<dbReference type="Pfam" id="PF06477">
    <property type="entry name" value="DUF1091"/>
    <property type="match status" value="1"/>
</dbReference>
<evidence type="ECO:0000313" key="2">
    <source>
        <dbReference type="Proteomes" id="UP000183832"/>
    </source>
</evidence>
<gene>
    <name evidence="1" type="ORF">CLUMA_CG001229</name>
</gene>
<dbReference type="OrthoDB" id="8186735at2759"/>
<protein>
    <submittedName>
        <fullName evidence="1">CLUMA_CG001229, isoform A</fullName>
    </submittedName>
</protein>
<proteinExistence type="predicted"/>
<dbReference type="PANTHER" id="PTHR20898">
    <property type="entry name" value="DAEDALUS ON 3-RELATED-RELATED"/>
    <property type="match status" value="1"/>
</dbReference>